<evidence type="ECO:0000313" key="2">
    <source>
        <dbReference type="Proteomes" id="UP000006055"/>
    </source>
</evidence>
<dbReference type="OrthoDB" id="9763050at2"/>
<protein>
    <submittedName>
        <fullName evidence="1">Uncharacterized protein</fullName>
    </submittedName>
</protein>
<dbReference type="EMBL" id="CP003360">
    <property type="protein sequence ID" value="AFM26944.1"/>
    <property type="molecule type" value="Genomic_DNA"/>
</dbReference>
<evidence type="ECO:0000313" key="1">
    <source>
        <dbReference type="EMBL" id="AFM26944.1"/>
    </source>
</evidence>
<keyword evidence="2" id="KW-1185">Reference proteome</keyword>
<gene>
    <name evidence="1" type="ordered locus">Desti_4310</name>
</gene>
<sequence>MFRNLGKRLYEDFFMPSRLSEYAEMLRVALHNGYSVLSIEHYLKIIRADRIGSERFLVLRHDVDSDVETAKIMLDIECSFGVPASYYFRLCTIDTDFMHRIARSGGEVGYHYEEIATFSKKRGFKTRAEVEKCLPEIRDAFRRNLLSLRSRTGLPMKIVASHGDWMNRRLRIFNHELFNDELRREMSIEAEAYDPYLSYGITSRISDNNYPTFWNPVDPRVPLSEGSPVVYVLTHPRHWASNVTENFQLELSRISEAVKYHLVSLLPKNFFSNGNSHSSYLSS</sequence>
<organism evidence="1 2">
    <name type="scientific">Desulfomonile tiedjei (strain ATCC 49306 / DSM 6799 / DCB-1)</name>
    <dbReference type="NCBI Taxonomy" id="706587"/>
    <lineage>
        <taxon>Bacteria</taxon>
        <taxon>Pseudomonadati</taxon>
        <taxon>Thermodesulfobacteriota</taxon>
        <taxon>Desulfomonilia</taxon>
        <taxon>Desulfomonilales</taxon>
        <taxon>Desulfomonilaceae</taxon>
        <taxon>Desulfomonile</taxon>
    </lineage>
</organism>
<dbReference type="Proteomes" id="UP000006055">
    <property type="component" value="Chromosome"/>
</dbReference>
<proteinExistence type="predicted"/>
<dbReference type="eggNOG" id="COG0726">
    <property type="taxonomic scope" value="Bacteria"/>
</dbReference>
<dbReference type="RefSeq" id="WP_014812064.1">
    <property type="nucleotide sequence ID" value="NC_018025.1"/>
</dbReference>
<dbReference type="STRING" id="706587.Desti_4310"/>
<reference evidence="2" key="1">
    <citation type="submission" date="2012-06" db="EMBL/GenBank/DDBJ databases">
        <title>Complete sequence of chromosome of Desulfomonile tiedjei DSM 6799.</title>
        <authorList>
            <person name="Lucas S."/>
            <person name="Copeland A."/>
            <person name="Lapidus A."/>
            <person name="Glavina del Rio T."/>
            <person name="Dalin E."/>
            <person name="Tice H."/>
            <person name="Bruce D."/>
            <person name="Goodwin L."/>
            <person name="Pitluck S."/>
            <person name="Peters L."/>
            <person name="Ovchinnikova G."/>
            <person name="Zeytun A."/>
            <person name="Lu M."/>
            <person name="Kyrpides N."/>
            <person name="Mavromatis K."/>
            <person name="Ivanova N."/>
            <person name="Brettin T."/>
            <person name="Detter J.C."/>
            <person name="Han C."/>
            <person name="Larimer F."/>
            <person name="Land M."/>
            <person name="Hauser L."/>
            <person name="Markowitz V."/>
            <person name="Cheng J.-F."/>
            <person name="Hugenholtz P."/>
            <person name="Woyke T."/>
            <person name="Wu D."/>
            <person name="Spring S."/>
            <person name="Schroeder M."/>
            <person name="Brambilla E."/>
            <person name="Klenk H.-P."/>
            <person name="Eisen J.A."/>
        </authorList>
    </citation>
    <scope>NUCLEOTIDE SEQUENCE [LARGE SCALE GENOMIC DNA]</scope>
    <source>
        <strain evidence="2">ATCC 49306 / DSM 6799 / DCB-1</strain>
    </source>
</reference>
<dbReference type="AlphaFoldDB" id="I4CBK3"/>
<accession>I4CBK3</accession>
<name>I4CBK3_DESTA</name>
<dbReference type="KEGG" id="dti:Desti_4310"/>
<dbReference type="HOGENOM" id="CLU_1068767_0_0_7"/>